<organism evidence="11 12">
    <name type="scientific">Halomonas halophila</name>
    <dbReference type="NCBI Taxonomy" id="29573"/>
    <lineage>
        <taxon>Bacteria</taxon>
        <taxon>Pseudomonadati</taxon>
        <taxon>Pseudomonadota</taxon>
        <taxon>Gammaproteobacteria</taxon>
        <taxon>Oceanospirillales</taxon>
        <taxon>Halomonadaceae</taxon>
        <taxon>Halomonas</taxon>
    </lineage>
</organism>
<evidence type="ECO:0000256" key="7">
    <source>
        <dbReference type="ARBA" id="ARBA00022679"/>
    </source>
</evidence>
<dbReference type="NCBIfam" id="NF000996">
    <property type="entry name" value="PRK00105.1"/>
    <property type="match status" value="1"/>
</dbReference>
<evidence type="ECO:0000256" key="2">
    <source>
        <dbReference type="ARBA" id="ARBA00007110"/>
    </source>
</evidence>
<dbReference type="NCBIfam" id="TIGR03160">
    <property type="entry name" value="cobT_DBIPRT"/>
    <property type="match status" value="1"/>
</dbReference>
<comment type="catalytic activity">
    <reaction evidence="9 10">
        <text>5,6-dimethylbenzimidazole + nicotinate beta-D-ribonucleotide = alpha-ribazole 5'-phosphate + nicotinate + H(+)</text>
        <dbReference type="Rhea" id="RHEA:11196"/>
        <dbReference type="ChEBI" id="CHEBI:15378"/>
        <dbReference type="ChEBI" id="CHEBI:15890"/>
        <dbReference type="ChEBI" id="CHEBI:32544"/>
        <dbReference type="ChEBI" id="CHEBI:57502"/>
        <dbReference type="ChEBI" id="CHEBI:57918"/>
        <dbReference type="EC" id="2.4.2.21"/>
    </reaction>
</comment>
<dbReference type="InterPro" id="IPR003200">
    <property type="entry name" value="Nict_dMeBzImd_PRibTrfase"/>
</dbReference>
<dbReference type="SUPFAM" id="SSF52733">
    <property type="entry name" value="Nicotinate mononucleotide:5,6-dimethylbenzimidazole phosphoribosyltransferase (CobT)"/>
    <property type="match status" value="1"/>
</dbReference>
<dbReference type="GO" id="GO:0016757">
    <property type="term" value="F:glycosyltransferase activity"/>
    <property type="evidence" value="ECO:0007669"/>
    <property type="project" value="UniProtKB-KW"/>
</dbReference>
<dbReference type="CDD" id="cd02439">
    <property type="entry name" value="DMB-PRT_CobT"/>
    <property type="match status" value="1"/>
</dbReference>
<reference evidence="11 12" key="1">
    <citation type="submission" date="2019-07" db="EMBL/GenBank/DDBJ databases">
        <title>Whole genome shotgun sequence of Halomonas halophila NBRC 102604.</title>
        <authorList>
            <person name="Hosoyama A."/>
            <person name="Uohara A."/>
            <person name="Ohji S."/>
            <person name="Ichikawa N."/>
        </authorList>
    </citation>
    <scope>NUCLEOTIDE SEQUENCE [LARGE SCALE GENOMIC DNA]</scope>
    <source>
        <strain evidence="11 12">NBRC 102604</strain>
    </source>
</reference>
<keyword evidence="12" id="KW-1185">Reference proteome</keyword>
<dbReference type="PANTHER" id="PTHR43463:SF1">
    <property type="entry name" value="NICOTINATE-NUCLEOTIDE--DIMETHYLBENZIMIDAZOLE PHOSPHORIBOSYLTRANSFERASE"/>
    <property type="match status" value="1"/>
</dbReference>
<evidence type="ECO:0000313" key="11">
    <source>
        <dbReference type="EMBL" id="GEK71502.1"/>
    </source>
</evidence>
<evidence type="ECO:0000256" key="8">
    <source>
        <dbReference type="ARBA" id="ARBA00030686"/>
    </source>
</evidence>
<name>A0ABQ0TZG9_9GAMM</name>
<evidence type="ECO:0000256" key="3">
    <source>
        <dbReference type="ARBA" id="ARBA00011991"/>
    </source>
</evidence>
<evidence type="ECO:0000256" key="1">
    <source>
        <dbReference type="ARBA" id="ARBA00005049"/>
    </source>
</evidence>
<sequence>MTDAMPPIPAPDTACAGRVARYLDTLTKPPGSLGRLESLAVSLAAITGEDFPRVGPPAVVVFAADHGVAAEGVSAFPQAVTAQMVANFVAGGAAINAFARRIDARLEVVDVGVANALPAEGVVHERIRPGTGNLAREDAMSRDEALAAIAVGRRAAERAAAAGCRCLIAGEMGIANTTASSAMLAALTGVPVAELVGPGTGVAGEALAHKRAVIEAALSARAADPADPLDVLAKLGGLEIAAMVGACLEAAARRLPVLVDGFIATVAALTACRLDPALRPYLIFGHRSHEPGHAHALAALDADPLLAMELRLGEGSGAALAFPLLEAATAMLAEMATFDAAGVDDRSEHEEPRA</sequence>
<dbReference type="Gene3D" id="3.40.50.10210">
    <property type="match status" value="1"/>
</dbReference>
<keyword evidence="6 10" id="KW-0328">Glycosyltransferase</keyword>
<evidence type="ECO:0000256" key="10">
    <source>
        <dbReference type="HAMAP-Rule" id="MF_00230"/>
    </source>
</evidence>
<feature type="active site" description="Proton acceptor" evidence="10">
    <location>
        <position position="314"/>
    </location>
</feature>
<evidence type="ECO:0000256" key="6">
    <source>
        <dbReference type="ARBA" id="ARBA00022676"/>
    </source>
</evidence>
<evidence type="ECO:0000256" key="4">
    <source>
        <dbReference type="ARBA" id="ARBA00015486"/>
    </source>
</evidence>
<accession>A0ABQ0TZG9</accession>
<gene>
    <name evidence="10 11" type="primary">cobT</name>
    <name evidence="11" type="ORF">HHA04nite_00460</name>
</gene>
<comment type="function">
    <text evidence="10">Catalyzes the synthesis of alpha-ribazole-5'-phosphate from nicotinate mononucleotide (NAMN) and 5,6-dimethylbenzimidazole (DMB).</text>
</comment>
<comment type="caution">
    <text evidence="11">The sequence shown here is derived from an EMBL/GenBank/DDBJ whole genome shotgun (WGS) entry which is preliminary data.</text>
</comment>
<dbReference type="Gene3D" id="1.10.1610.10">
    <property type="match status" value="1"/>
</dbReference>
<dbReference type="InterPro" id="IPR023195">
    <property type="entry name" value="Nict_dMeBzImd_PRibTrfase_N"/>
</dbReference>
<dbReference type="Pfam" id="PF02277">
    <property type="entry name" value="DBI_PRT"/>
    <property type="match status" value="1"/>
</dbReference>
<comment type="pathway">
    <text evidence="1 10">Nucleoside biosynthesis; alpha-ribazole biosynthesis; alpha-ribazole from 5,6-dimethylbenzimidazole: step 1/2.</text>
</comment>
<dbReference type="HAMAP" id="MF_00230">
    <property type="entry name" value="CobT"/>
    <property type="match status" value="1"/>
</dbReference>
<evidence type="ECO:0000313" key="12">
    <source>
        <dbReference type="Proteomes" id="UP000321121"/>
    </source>
</evidence>
<dbReference type="EC" id="2.4.2.21" evidence="3 10"/>
<keyword evidence="7 10" id="KW-0808">Transferase</keyword>
<keyword evidence="5 10" id="KW-0169">Cobalamin biosynthesis</keyword>
<dbReference type="PANTHER" id="PTHR43463">
    <property type="entry name" value="NICOTINATE-NUCLEOTIDE--DIMETHYLBENZIMIDAZOLE PHOSPHORIBOSYLTRANSFERASE"/>
    <property type="match status" value="1"/>
</dbReference>
<evidence type="ECO:0000256" key="9">
    <source>
        <dbReference type="ARBA" id="ARBA00047340"/>
    </source>
</evidence>
<dbReference type="Proteomes" id="UP000321121">
    <property type="component" value="Unassembled WGS sequence"/>
</dbReference>
<dbReference type="InterPro" id="IPR017846">
    <property type="entry name" value="Nict_dMeBzImd_PRibTrfase_bact"/>
</dbReference>
<dbReference type="InterPro" id="IPR036087">
    <property type="entry name" value="Nict_dMeBzImd_PRibTrfase_sf"/>
</dbReference>
<comment type="similarity">
    <text evidence="2 10">Belongs to the CobT family.</text>
</comment>
<protein>
    <recommendedName>
        <fullName evidence="4 10">Nicotinate-nucleotide--dimethylbenzimidazole phosphoribosyltransferase</fullName>
        <shortName evidence="10">NN:DBI PRT</shortName>
        <ecNumber evidence="3 10">2.4.2.21</ecNumber>
    </recommendedName>
    <alternativeName>
        <fullName evidence="8 10">N(1)-alpha-phosphoribosyltransferase</fullName>
    </alternativeName>
</protein>
<evidence type="ECO:0000256" key="5">
    <source>
        <dbReference type="ARBA" id="ARBA00022573"/>
    </source>
</evidence>
<dbReference type="EMBL" id="BJUS01000001">
    <property type="protein sequence ID" value="GEK71502.1"/>
    <property type="molecule type" value="Genomic_DNA"/>
</dbReference>
<proteinExistence type="inferred from homology"/>